<feature type="disulfide bond" evidence="2">
    <location>
        <begin position="55"/>
        <end position="79"/>
    </location>
</feature>
<dbReference type="CDD" id="cd01823">
    <property type="entry name" value="SEST_like"/>
    <property type="match status" value="1"/>
</dbReference>
<organism evidence="5 6">
    <name type="scientific">Serinicoccus chungangensis</name>
    <dbReference type="NCBI Taxonomy" id="767452"/>
    <lineage>
        <taxon>Bacteria</taxon>
        <taxon>Bacillati</taxon>
        <taxon>Actinomycetota</taxon>
        <taxon>Actinomycetes</taxon>
        <taxon>Micrococcales</taxon>
        <taxon>Ornithinimicrobiaceae</taxon>
        <taxon>Serinicoccus</taxon>
    </lineage>
</organism>
<dbReference type="GO" id="GO:0004806">
    <property type="term" value="F:triacylglycerol lipase activity"/>
    <property type="evidence" value="ECO:0007669"/>
    <property type="project" value="TreeGrafter"/>
</dbReference>
<feature type="disulfide bond" evidence="2">
    <location>
        <begin position="120"/>
        <end position="129"/>
    </location>
</feature>
<dbReference type="OrthoDB" id="5503950at2"/>
<evidence type="ECO:0000313" key="6">
    <source>
        <dbReference type="Proteomes" id="UP000054837"/>
    </source>
</evidence>
<keyword evidence="3" id="KW-0732">Signal</keyword>
<feature type="active site" description="Nucleophile" evidence="1">
    <location>
        <position position="41"/>
    </location>
</feature>
<evidence type="ECO:0000259" key="4">
    <source>
        <dbReference type="Pfam" id="PF13472"/>
    </source>
</evidence>
<keyword evidence="2" id="KW-1015">Disulfide bond</keyword>
<dbReference type="EMBL" id="LQBL01000030">
    <property type="protein sequence ID" value="KUG52429.1"/>
    <property type="molecule type" value="Genomic_DNA"/>
</dbReference>
<dbReference type="Pfam" id="PF13472">
    <property type="entry name" value="Lipase_GDSL_2"/>
    <property type="match status" value="1"/>
</dbReference>
<accession>A0A0W8I3G5</accession>
<dbReference type="InterPro" id="IPR036514">
    <property type="entry name" value="SGNH_hydro_sf"/>
</dbReference>
<reference evidence="5 6" key="1">
    <citation type="submission" date="2015-12" db="EMBL/GenBank/DDBJ databases">
        <title>Serinicoccus chungangenesis strain CD08_5 genome sequencing and assembly.</title>
        <authorList>
            <person name="Chander A.M."/>
            <person name="Kaur G."/>
            <person name="Nair G.R."/>
            <person name="Dhawan D.K."/>
            <person name="Kochhar R.K."/>
            <person name="Mayilraj S."/>
            <person name="Bhadada S.K."/>
        </authorList>
    </citation>
    <scope>NUCLEOTIDE SEQUENCE [LARGE SCALE GENOMIC DNA]</scope>
    <source>
        <strain evidence="5 6">CD08_5</strain>
    </source>
</reference>
<evidence type="ECO:0000313" key="5">
    <source>
        <dbReference type="EMBL" id="KUG52429.1"/>
    </source>
</evidence>
<proteinExistence type="predicted"/>
<feature type="domain" description="SGNH hydrolase-type esterase" evidence="4">
    <location>
        <begin position="37"/>
        <end position="253"/>
    </location>
</feature>
<keyword evidence="6" id="KW-1185">Reference proteome</keyword>
<dbReference type="InterPro" id="IPR006311">
    <property type="entry name" value="TAT_signal"/>
</dbReference>
<sequence length="349" mass="36501">MSTTTRTLLASTCTLALGATLAAAPARAASSEGDYVALGDSFSAGTGTYARADSCYRSPLGYPALIAGQRGLDLDYQACSGADTTDVLADQLGTLDAHTALVSMTIGGNDVGFADVLTECALPGWISDCDGEIDDSLATLRTVLPGRLDQVYGEIAGRAPNAEVAVAGYPYLFNGQDCSWATFFSGREMARLNSGTAELDRLIDARSTAAGFTYVEVRDDFAGHAVCDRQAWINNLTLPIDESFHPNRAGNRAYASAVAPALGLGSVAARSLPQPQAQPVPAPSIRSQASAVLDMDLTSAEHLREARAAGITPGEVRKAVAKLRSGNEQVVRAGLRELQQLDEQVASRG</sequence>
<feature type="chain" id="PRO_5006944024" description="SGNH hydrolase-type esterase domain-containing protein" evidence="3">
    <location>
        <begin position="29"/>
        <end position="349"/>
    </location>
</feature>
<evidence type="ECO:0000256" key="2">
    <source>
        <dbReference type="PIRSR" id="PIRSR637460-2"/>
    </source>
</evidence>
<evidence type="ECO:0000256" key="3">
    <source>
        <dbReference type="SAM" id="SignalP"/>
    </source>
</evidence>
<dbReference type="RefSeq" id="WP_058891965.1">
    <property type="nucleotide sequence ID" value="NZ_LQBL01000030.1"/>
</dbReference>
<dbReference type="Proteomes" id="UP000054837">
    <property type="component" value="Unassembled WGS sequence"/>
</dbReference>
<dbReference type="PANTHER" id="PTHR37981:SF1">
    <property type="entry name" value="SGNH HYDROLASE-TYPE ESTERASE DOMAIN-CONTAINING PROTEIN"/>
    <property type="match status" value="1"/>
</dbReference>
<dbReference type="STRING" id="767452.AVL62_13920"/>
<dbReference type="PANTHER" id="PTHR37981">
    <property type="entry name" value="LIPASE 2"/>
    <property type="match status" value="1"/>
</dbReference>
<dbReference type="InterPro" id="IPR037460">
    <property type="entry name" value="SEST-like"/>
</dbReference>
<dbReference type="GO" id="GO:0019433">
    <property type="term" value="P:triglyceride catabolic process"/>
    <property type="evidence" value="ECO:0007669"/>
    <property type="project" value="TreeGrafter"/>
</dbReference>
<name>A0A0W8I3G5_9MICO</name>
<evidence type="ECO:0000256" key="1">
    <source>
        <dbReference type="PIRSR" id="PIRSR637460-1"/>
    </source>
</evidence>
<comment type="caution">
    <text evidence="5">The sequence shown here is derived from an EMBL/GenBank/DDBJ whole genome shotgun (WGS) entry which is preliminary data.</text>
</comment>
<feature type="signal peptide" evidence="3">
    <location>
        <begin position="1"/>
        <end position="28"/>
    </location>
</feature>
<gene>
    <name evidence="5" type="ORF">AVL62_13920</name>
</gene>
<dbReference type="SUPFAM" id="SSF52266">
    <property type="entry name" value="SGNH hydrolase"/>
    <property type="match status" value="1"/>
</dbReference>
<dbReference type="Gene3D" id="3.40.50.1110">
    <property type="entry name" value="SGNH hydrolase"/>
    <property type="match status" value="1"/>
</dbReference>
<dbReference type="PROSITE" id="PS51318">
    <property type="entry name" value="TAT"/>
    <property type="match status" value="1"/>
</dbReference>
<dbReference type="AlphaFoldDB" id="A0A0W8I3G5"/>
<feature type="active site" evidence="1">
    <location>
        <position position="245"/>
    </location>
</feature>
<dbReference type="InterPro" id="IPR013830">
    <property type="entry name" value="SGNH_hydro"/>
</dbReference>
<feature type="disulfide bond" evidence="2">
    <location>
        <begin position="178"/>
        <end position="227"/>
    </location>
</feature>
<protein>
    <recommendedName>
        <fullName evidence="4">SGNH hydrolase-type esterase domain-containing protein</fullName>
    </recommendedName>
</protein>